<proteinExistence type="predicted"/>
<dbReference type="Proteomes" id="UP000640274">
    <property type="component" value="Unassembled WGS sequence"/>
</dbReference>
<dbReference type="AlphaFoldDB" id="A0A934J755"/>
<evidence type="ECO:0000313" key="2">
    <source>
        <dbReference type="Proteomes" id="UP000640274"/>
    </source>
</evidence>
<organism evidence="1 2">
    <name type="scientific">Paenibacillus roseus</name>
    <dbReference type="NCBI Taxonomy" id="2798579"/>
    <lineage>
        <taxon>Bacteria</taxon>
        <taxon>Bacillati</taxon>
        <taxon>Bacillota</taxon>
        <taxon>Bacilli</taxon>
        <taxon>Bacillales</taxon>
        <taxon>Paenibacillaceae</taxon>
        <taxon>Paenibacillus</taxon>
    </lineage>
</organism>
<evidence type="ECO:0000313" key="1">
    <source>
        <dbReference type="EMBL" id="MBJ6364155.1"/>
    </source>
</evidence>
<reference evidence="1" key="1">
    <citation type="submission" date="2020-12" db="EMBL/GenBank/DDBJ databases">
        <authorList>
            <person name="Huq M.A."/>
        </authorList>
    </citation>
    <scope>NUCLEOTIDE SEQUENCE</scope>
    <source>
        <strain evidence="1">MAHUQ-46</strain>
    </source>
</reference>
<protein>
    <submittedName>
        <fullName evidence="1">DUF5309 family protein</fullName>
    </submittedName>
</protein>
<keyword evidence="2" id="KW-1185">Reference proteome</keyword>
<dbReference type="InterPro" id="IPR035198">
    <property type="entry name" value="SU10_MCP"/>
</dbReference>
<dbReference type="Pfam" id="PF17236">
    <property type="entry name" value="SU10_MCP"/>
    <property type="match status" value="1"/>
</dbReference>
<sequence length="375" mass="40781">MSQFTFTYDFKDQVRQLEAGISLIINDAPTLLGMVGIGGEPLFQTKYEWMSDNLNSNRANVAAAVSASATTFNVAPGDGEKFRVNSIIVAGEEYMQVTAVNIDAITVVRGFDGTTPAALASGDGIRIVSRPQLQGALPGVDEAHDRYTDYNFTQIIERYAAVSGTQMAVRTHNVTNELNYQVELRLKELARELNDWLIFGRRIQGQKSVPSTSGGLLYFAEKNASAKKNLSGAEVSAKAINDLMEQVYLRGGNVNTILTNTAGARQISKLAKDTIRTVRTDETTGHRISTFVSDITGGNEATIIVDPNFPVNKIALFDRSILKLSPMQGRSLYDVDASIPGADFVARQIRGEYGITVKNAKEKIAILENISTSVS</sequence>
<name>A0A934J755_9BACL</name>
<gene>
    <name evidence="1" type="ORF">JFN88_23345</name>
</gene>
<accession>A0A934J755</accession>
<dbReference type="EMBL" id="JAELUP010000117">
    <property type="protein sequence ID" value="MBJ6364155.1"/>
    <property type="molecule type" value="Genomic_DNA"/>
</dbReference>
<comment type="caution">
    <text evidence="1">The sequence shown here is derived from an EMBL/GenBank/DDBJ whole genome shotgun (WGS) entry which is preliminary data.</text>
</comment>